<accession>A0A9W5PL50</accession>
<sequence length="87" mass="9901">MKATGIIRKADQLGRMVIPMELRKTLEMGSKVSIEFFVEGENIILKKYQSKNTCMVTGNLSLTRGEIILSLEGARCLLNEMEKYFIK</sequence>
<dbReference type="Pfam" id="PF18277">
    <property type="entry name" value="AbrB_C"/>
    <property type="match status" value="1"/>
</dbReference>
<proteinExistence type="predicted"/>
<dbReference type="EMBL" id="AHFB01000113">
    <property type="protein sequence ID" value="EOO27153.1"/>
    <property type="molecule type" value="Genomic_DNA"/>
</dbReference>
<organism evidence="2 3">
    <name type="scientific">Bacillus cereus VD133</name>
    <dbReference type="NCBI Taxonomy" id="1053233"/>
    <lineage>
        <taxon>Bacteria</taxon>
        <taxon>Bacillati</taxon>
        <taxon>Bacillota</taxon>
        <taxon>Bacilli</taxon>
        <taxon>Bacillales</taxon>
        <taxon>Bacillaceae</taxon>
        <taxon>Bacillus</taxon>
        <taxon>Bacillus cereus group</taxon>
    </lineage>
</organism>
<dbReference type="InterPro" id="IPR007159">
    <property type="entry name" value="SpoVT-AbrB_dom"/>
</dbReference>
<evidence type="ECO:0000313" key="3">
    <source>
        <dbReference type="Proteomes" id="UP000014018"/>
    </source>
</evidence>
<dbReference type="GO" id="GO:0003677">
    <property type="term" value="F:DNA binding"/>
    <property type="evidence" value="ECO:0007669"/>
    <property type="project" value="InterPro"/>
</dbReference>
<dbReference type="Pfam" id="PF04014">
    <property type="entry name" value="MazE_antitoxin"/>
    <property type="match status" value="1"/>
</dbReference>
<dbReference type="SMART" id="SM00966">
    <property type="entry name" value="SpoVT_AbrB"/>
    <property type="match status" value="1"/>
</dbReference>
<comment type="caution">
    <text evidence="2">The sequence shown here is derived from an EMBL/GenBank/DDBJ whole genome shotgun (WGS) entry which is preliminary data.</text>
</comment>
<protein>
    <recommendedName>
        <fullName evidence="1">SpoVT-AbrB domain-containing protein</fullName>
    </recommendedName>
</protein>
<dbReference type="Gene3D" id="2.10.260.10">
    <property type="match status" value="1"/>
</dbReference>
<gene>
    <name evidence="2" type="ORF">IIU_05952</name>
</gene>
<reference evidence="2 3" key="1">
    <citation type="submission" date="2012-12" db="EMBL/GenBank/DDBJ databases">
        <title>The Genome Sequence of Bacillus cereus VD133.</title>
        <authorList>
            <consortium name="The Broad Institute Genome Sequencing Platform"/>
            <consortium name="The Broad Institute Genome Sequencing Center for Infectious Disease"/>
            <person name="Feldgarden M."/>
            <person name="Van der Auwera G.A."/>
            <person name="Mahillon J."/>
            <person name="Duprez V."/>
            <person name="Timmery S."/>
            <person name="Mattelet C."/>
            <person name="Dierick K."/>
            <person name="Sun M."/>
            <person name="Yu Z."/>
            <person name="Zhu L."/>
            <person name="Hu X."/>
            <person name="Shank E.B."/>
            <person name="Swiecicka I."/>
            <person name="Hansen B.M."/>
            <person name="Andrup L."/>
            <person name="Walker B."/>
            <person name="Young S.K."/>
            <person name="Zeng Q."/>
            <person name="Gargeya S."/>
            <person name="Fitzgerald M."/>
            <person name="Haas B."/>
            <person name="Abouelleil A."/>
            <person name="Alvarado L."/>
            <person name="Arachchi H.M."/>
            <person name="Berlin A.M."/>
            <person name="Chapman S.B."/>
            <person name="Dewar J."/>
            <person name="Goldberg J."/>
            <person name="Griggs A."/>
            <person name="Gujja S."/>
            <person name="Hansen M."/>
            <person name="Howarth C."/>
            <person name="Imamovic A."/>
            <person name="Larimer J."/>
            <person name="McCowan C."/>
            <person name="Murphy C."/>
            <person name="Neiman D."/>
            <person name="Pearson M."/>
            <person name="Priest M."/>
            <person name="Roberts A."/>
            <person name="Saif S."/>
            <person name="Shea T."/>
            <person name="Sisk P."/>
            <person name="Sykes S."/>
            <person name="Wortman J."/>
            <person name="Nusbaum C."/>
            <person name="Birren B."/>
        </authorList>
    </citation>
    <scope>NUCLEOTIDE SEQUENCE [LARGE SCALE GENOMIC DNA]</scope>
    <source>
        <strain evidence="2 3">VD133</strain>
    </source>
</reference>
<dbReference type="RefSeq" id="WP_016111902.1">
    <property type="nucleotide sequence ID" value="NZ_KB976193.1"/>
</dbReference>
<dbReference type="InterPro" id="IPR037914">
    <property type="entry name" value="SpoVT-AbrB_sf"/>
</dbReference>
<name>A0A9W5PL50_BACCE</name>
<dbReference type="PANTHER" id="PTHR36432:SF4">
    <property type="entry name" value="TRANSITION STATE REGULATOR ABH-RELATED"/>
    <property type="match status" value="1"/>
</dbReference>
<feature type="domain" description="SpoVT-AbrB" evidence="1">
    <location>
        <begin position="8"/>
        <end position="51"/>
    </location>
</feature>
<dbReference type="Proteomes" id="UP000014018">
    <property type="component" value="Unassembled WGS sequence"/>
</dbReference>
<evidence type="ECO:0000259" key="1">
    <source>
        <dbReference type="SMART" id="SM00966"/>
    </source>
</evidence>
<dbReference type="SUPFAM" id="SSF89447">
    <property type="entry name" value="AbrB/MazE/MraZ-like"/>
    <property type="match status" value="1"/>
</dbReference>
<dbReference type="PANTHER" id="PTHR36432">
    <property type="match status" value="1"/>
</dbReference>
<dbReference type="AlphaFoldDB" id="A0A9W5PL50"/>
<evidence type="ECO:0000313" key="2">
    <source>
        <dbReference type="EMBL" id="EOO27153.1"/>
    </source>
</evidence>
<dbReference type="InterPro" id="IPR052731">
    <property type="entry name" value="B_subtilis_Trans_State_Reg"/>
</dbReference>
<dbReference type="InterPro" id="IPR040678">
    <property type="entry name" value="AbrB_C"/>
</dbReference>